<feature type="region of interest" description="Disordered" evidence="2">
    <location>
        <begin position="1"/>
        <end position="23"/>
    </location>
</feature>
<dbReference type="Gene3D" id="3.40.1690.10">
    <property type="entry name" value="secretion proteins EscU"/>
    <property type="match status" value="1"/>
</dbReference>
<dbReference type="InterPro" id="IPR006135">
    <property type="entry name" value="T3SS_substrate_exporter"/>
</dbReference>
<dbReference type="PRINTS" id="PR00950">
    <property type="entry name" value="TYPE3IMSPROT"/>
</dbReference>
<evidence type="ECO:0000256" key="3">
    <source>
        <dbReference type="SAM" id="Phobius"/>
    </source>
</evidence>
<dbReference type="PANTHER" id="PTHR30531">
    <property type="entry name" value="FLAGELLAR BIOSYNTHETIC PROTEIN FLHB"/>
    <property type="match status" value="1"/>
</dbReference>
<comment type="similarity">
    <text evidence="1">Belongs to the type III secretion exporter family.</text>
</comment>
<keyword evidence="5" id="KW-1185">Reference proteome</keyword>
<dbReference type="InterPro" id="IPR029025">
    <property type="entry name" value="T3SS_substrate_exporter_C"/>
</dbReference>
<accession>A0ABT5JWH7</accession>
<keyword evidence="4" id="KW-0282">Flagellum</keyword>
<keyword evidence="3" id="KW-0472">Membrane</keyword>
<evidence type="ECO:0000313" key="5">
    <source>
        <dbReference type="Proteomes" id="UP001221208"/>
    </source>
</evidence>
<sequence length="379" mass="41915">MAESSTGDKTEKASHQKLRKAREEGQVVRSRDLSTAIGILVSLKLLVWLVPGYLQGFRELFAMSFVPLGSEGALENTLSGIFASAVALLIKMLLPLFVVPLAIVLGSMIPGGWVISTKNWMPKFERLSPAKNLGRLVSQKHGFDLLVSIGKASVLGWVLVHVSRASLQDYVGLQKQTMLEALTQGAGLMLDGLMALCSVFIFFALIDVPAQAFFFAKGQRMSKQDLKEEHKSSEGRPEVRQRIRQLQQQLARRSVRKTVPTADVVIVNPEHYAVALKYDTDRAEAPFVVAKGVDEMALYIRQVAREHGVETLELAPLARAIYNTSQVQQQIPVQLYQAVSQVLNYVLQLKAFRTGQRTAQPQFPNEVVVPSHLSEVSPT</sequence>
<keyword evidence="4" id="KW-0969">Cilium</keyword>
<protein>
    <submittedName>
        <fullName evidence="4">Flagellar type III secretion system protein FlhB</fullName>
    </submittedName>
</protein>
<reference evidence="4 5" key="1">
    <citation type="submission" date="2022-10" db="EMBL/GenBank/DDBJ databases">
        <title>Janthinobacterium sp. hw3 Genome sequencing.</title>
        <authorList>
            <person name="Park S."/>
        </authorList>
    </citation>
    <scope>NUCLEOTIDE SEQUENCE [LARGE SCALE GENOMIC DNA]</scope>
    <source>
        <strain evidence="5">hw3</strain>
    </source>
</reference>
<dbReference type="Proteomes" id="UP001221208">
    <property type="component" value="Unassembled WGS sequence"/>
</dbReference>
<organism evidence="4 5">
    <name type="scientific">Janthinobacterium fluminis</name>
    <dbReference type="NCBI Taxonomy" id="2987524"/>
    <lineage>
        <taxon>Bacteria</taxon>
        <taxon>Pseudomonadati</taxon>
        <taxon>Pseudomonadota</taxon>
        <taxon>Betaproteobacteria</taxon>
        <taxon>Burkholderiales</taxon>
        <taxon>Oxalobacteraceae</taxon>
        <taxon>Janthinobacterium</taxon>
    </lineage>
</organism>
<comment type="caution">
    <text evidence="4">The sequence shown here is derived from an EMBL/GenBank/DDBJ whole genome shotgun (WGS) entry which is preliminary data.</text>
</comment>
<keyword evidence="4" id="KW-0966">Cell projection</keyword>
<dbReference type="RefSeq" id="WP_273669142.1">
    <property type="nucleotide sequence ID" value="NZ_JAQQXR010000001.1"/>
</dbReference>
<dbReference type="PANTHER" id="PTHR30531:SF12">
    <property type="entry name" value="FLAGELLAR BIOSYNTHETIC PROTEIN FLHB"/>
    <property type="match status" value="1"/>
</dbReference>
<proteinExistence type="inferred from homology"/>
<evidence type="ECO:0000256" key="2">
    <source>
        <dbReference type="SAM" id="MobiDB-lite"/>
    </source>
</evidence>
<dbReference type="Pfam" id="PF01312">
    <property type="entry name" value="Bac_export_2"/>
    <property type="match status" value="1"/>
</dbReference>
<dbReference type="SUPFAM" id="SSF160544">
    <property type="entry name" value="EscU C-terminal domain-like"/>
    <property type="match status" value="1"/>
</dbReference>
<gene>
    <name evidence="4" type="ORF">OIK44_02765</name>
</gene>
<keyword evidence="3" id="KW-0812">Transmembrane</keyword>
<feature type="compositionally biased region" description="Basic and acidic residues" evidence="2">
    <location>
        <begin position="1"/>
        <end position="14"/>
    </location>
</feature>
<evidence type="ECO:0000256" key="1">
    <source>
        <dbReference type="ARBA" id="ARBA00010690"/>
    </source>
</evidence>
<dbReference type="Gene3D" id="6.10.250.2080">
    <property type="match status" value="1"/>
</dbReference>
<feature type="transmembrane region" description="Helical" evidence="3">
    <location>
        <begin position="33"/>
        <end position="53"/>
    </location>
</feature>
<feature type="transmembrane region" description="Helical" evidence="3">
    <location>
        <begin position="97"/>
        <end position="115"/>
    </location>
</feature>
<keyword evidence="3" id="KW-1133">Transmembrane helix</keyword>
<evidence type="ECO:0000313" key="4">
    <source>
        <dbReference type="EMBL" id="MDC8756508.1"/>
    </source>
</evidence>
<dbReference type="EMBL" id="JAQQXR010000001">
    <property type="protein sequence ID" value="MDC8756508.1"/>
    <property type="molecule type" value="Genomic_DNA"/>
</dbReference>
<name>A0ABT5JWH7_9BURK</name>
<feature type="transmembrane region" description="Helical" evidence="3">
    <location>
        <begin position="193"/>
        <end position="216"/>
    </location>
</feature>